<evidence type="ECO:0000313" key="2">
    <source>
        <dbReference type="EMBL" id="CAD0002079.1"/>
    </source>
</evidence>
<dbReference type="EMBL" id="CAIJDP010000058">
    <property type="protein sequence ID" value="CAD0002079.1"/>
    <property type="molecule type" value="Genomic_DNA"/>
</dbReference>
<evidence type="ECO:0000313" key="3">
    <source>
        <dbReference type="Proteomes" id="UP000530060"/>
    </source>
</evidence>
<dbReference type="PROSITE" id="PS51257">
    <property type="entry name" value="PROKAR_LIPOPROTEIN"/>
    <property type="match status" value="1"/>
</dbReference>
<feature type="signal peptide" evidence="1">
    <location>
        <begin position="1"/>
        <end position="19"/>
    </location>
</feature>
<organism evidence="2 3">
    <name type="scientific">Flavobacterium salmonis</name>
    <dbReference type="NCBI Taxonomy" id="2654844"/>
    <lineage>
        <taxon>Bacteria</taxon>
        <taxon>Pseudomonadati</taxon>
        <taxon>Bacteroidota</taxon>
        <taxon>Flavobacteriia</taxon>
        <taxon>Flavobacteriales</taxon>
        <taxon>Flavobacteriaceae</taxon>
        <taxon>Flavobacterium</taxon>
    </lineage>
</organism>
<keyword evidence="3" id="KW-1185">Reference proteome</keyword>
<gene>
    <name evidence="2" type="ORF">FLAT13_00919</name>
</gene>
<sequence>MKKILCLFGALTFALTSCSSDEDSSGSPSSDLVLLKKTITTDSDGEKVTTIYKYDGNKIVSITDSEGEFNRYFTYTGDLITKIEYKLPDGTVDQINRYEYDLNNRLVTFVRVEPLDDWGNKEVYTYNTDGTITAQNYNGDSKSQTYFDGVTTIKFVNGEVSEIIPDGNWTGHHKYTYDTKQNPLKNVLGFDKLAFEDGGADGVNHNMLTDKDVEENDLWENSTYTYNENGYPVKEVDKGSDVPGTTEFFY</sequence>
<evidence type="ECO:0008006" key="4">
    <source>
        <dbReference type="Google" id="ProtNLM"/>
    </source>
</evidence>
<proteinExistence type="predicted"/>
<name>A0A6V6YS20_9FLAO</name>
<comment type="caution">
    <text evidence="2">The sequence shown here is derived from an EMBL/GenBank/DDBJ whole genome shotgun (WGS) entry which is preliminary data.</text>
</comment>
<dbReference type="Proteomes" id="UP000530060">
    <property type="component" value="Unassembled WGS sequence"/>
</dbReference>
<reference evidence="2 3" key="1">
    <citation type="submission" date="2020-06" db="EMBL/GenBank/DDBJ databases">
        <authorList>
            <person name="Criscuolo A."/>
        </authorList>
    </citation>
    <scope>NUCLEOTIDE SEQUENCE [LARGE SCALE GENOMIC DNA]</scope>
    <source>
        <strain evidence="3">CIP 111411</strain>
    </source>
</reference>
<dbReference type="RefSeq" id="WP_180908064.1">
    <property type="nucleotide sequence ID" value="NZ_CAIJDP010000058.1"/>
</dbReference>
<protein>
    <recommendedName>
        <fullName evidence="4">YD repeat-containing protein</fullName>
    </recommendedName>
</protein>
<keyword evidence="1" id="KW-0732">Signal</keyword>
<dbReference type="Gene3D" id="2.180.10.10">
    <property type="entry name" value="RHS repeat-associated core"/>
    <property type="match status" value="1"/>
</dbReference>
<dbReference type="AlphaFoldDB" id="A0A6V6YS20"/>
<accession>A0A6V6YS20</accession>
<feature type="chain" id="PRO_5028003601" description="YD repeat-containing protein" evidence="1">
    <location>
        <begin position="20"/>
        <end position="250"/>
    </location>
</feature>
<evidence type="ECO:0000256" key="1">
    <source>
        <dbReference type="SAM" id="SignalP"/>
    </source>
</evidence>